<dbReference type="InterPro" id="IPR018535">
    <property type="entry name" value="DUF1996"/>
</dbReference>
<gene>
    <name evidence="4" type="ORF">LOC62_06G008795</name>
</gene>
<feature type="domain" description="DUF1996" evidence="3">
    <location>
        <begin position="37"/>
        <end position="272"/>
    </location>
</feature>
<name>A0AAF0YEL2_9TREE</name>
<dbReference type="RefSeq" id="XP_062631319.1">
    <property type="nucleotide sequence ID" value="XM_062775335.1"/>
</dbReference>
<feature type="region of interest" description="Disordered" evidence="1">
    <location>
        <begin position="336"/>
        <end position="357"/>
    </location>
</feature>
<evidence type="ECO:0000313" key="5">
    <source>
        <dbReference type="Proteomes" id="UP000827549"/>
    </source>
</evidence>
<evidence type="ECO:0000256" key="1">
    <source>
        <dbReference type="SAM" id="MobiDB-lite"/>
    </source>
</evidence>
<dbReference type="GeneID" id="87811959"/>
<evidence type="ECO:0000313" key="4">
    <source>
        <dbReference type="EMBL" id="WOO85293.1"/>
    </source>
</evidence>
<keyword evidence="5" id="KW-1185">Reference proteome</keyword>
<keyword evidence="2" id="KW-0732">Signal</keyword>
<dbReference type="EMBL" id="CP086719">
    <property type="protein sequence ID" value="WOO85293.1"/>
    <property type="molecule type" value="Genomic_DNA"/>
</dbReference>
<feature type="chain" id="PRO_5042283196" description="DUF1996 domain-containing protein" evidence="2">
    <location>
        <begin position="20"/>
        <end position="442"/>
    </location>
</feature>
<dbReference type="Proteomes" id="UP000827549">
    <property type="component" value="Chromosome 6"/>
</dbReference>
<dbReference type="PANTHER" id="PTHR43662:SF3">
    <property type="entry name" value="DOMAIN PROTEIN, PUTATIVE (AFU_ORTHOLOGUE AFUA_6G11970)-RELATED"/>
    <property type="match status" value="1"/>
</dbReference>
<protein>
    <recommendedName>
        <fullName evidence="3">DUF1996 domain-containing protein</fullName>
    </recommendedName>
</protein>
<feature type="signal peptide" evidence="2">
    <location>
        <begin position="1"/>
        <end position="19"/>
    </location>
</feature>
<evidence type="ECO:0000256" key="2">
    <source>
        <dbReference type="SAM" id="SignalP"/>
    </source>
</evidence>
<organism evidence="4 5">
    <name type="scientific">Vanrija pseudolonga</name>
    <dbReference type="NCBI Taxonomy" id="143232"/>
    <lineage>
        <taxon>Eukaryota</taxon>
        <taxon>Fungi</taxon>
        <taxon>Dikarya</taxon>
        <taxon>Basidiomycota</taxon>
        <taxon>Agaricomycotina</taxon>
        <taxon>Tremellomycetes</taxon>
        <taxon>Trichosporonales</taxon>
        <taxon>Trichosporonaceae</taxon>
        <taxon>Vanrija</taxon>
    </lineage>
</organism>
<accession>A0AAF0YEL2</accession>
<dbReference type="AlphaFoldDB" id="A0AAF0YEL2"/>
<dbReference type="PANTHER" id="PTHR43662">
    <property type="match status" value="1"/>
</dbReference>
<dbReference type="Pfam" id="PF09362">
    <property type="entry name" value="DUF1996"/>
    <property type="match status" value="1"/>
</dbReference>
<reference evidence="4" key="1">
    <citation type="submission" date="2023-10" db="EMBL/GenBank/DDBJ databases">
        <authorList>
            <person name="Noh H."/>
        </authorList>
    </citation>
    <scope>NUCLEOTIDE SEQUENCE</scope>
    <source>
        <strain evidence="4">DUCC4014</strain>
    </source>
</reference>
<evidence type="ECO:0000259" key="3">
    <source>
        <dbReference type="Pfam" id="PF09362"/>
    </source>
</evidence>
<proteinExistence type="predicted"/>
<sequence>MILYAILALLATSAKVVSAGNGQFAIDISALLTARMDPIIDPGNDKDVGHVHTIFGASNFRSQPNSHDQMQAAKCTSAMVGADKSNYWVPTLFWKNPNNEYEAAYLQGARAYYVIGDSDKTEPFPDGLRMISGSAINRGHSEKSMGISLVTAETDLGPYLPNNTNTATGNTPSRQFSYHIRFPPCGTGELDSADHFSHMSWLHDVNGPSAWGGDRCPDSHPIRYPTIQLEVYWTINIGQREKWRKGDGDVNLVLANGDEVGGSLHADFVMGWDRNVLGRAIKDPACLAADIRASACPAFAPTVSSDDSHMHCRYQGQIPDEELGYYKALKNLPGKNPAWGRDQGDSKPEGTPADYKKPGWTWPNVAWESEAKFPQWPLAIDFASEPSGEATQDFLNQFTPILRYRFVPWSSLTSNPAGTHEDVRANLDWNTAPNKVQQVYGL</sequence>